<comment type="similarity">
    <text evidence="2">Belongs to the GSP G family.</text>
</comment>
<evidence type="ECO:0000256" key="2">
    <source>
        <dbReference type="ARBA" id="ARBA00009984"/>
    </source>
</evidence>
<dbReference type="GO" id="GO:0015627">
    <property type="term" value="C:type II protein secretion system complex"/>
    <property type="evidence" value="ECO:0007669"/>
    <property type="project" value="InterPro"/>
</dbReference>
<sequence length="149" mass="16067">MVFSQQQSRPALSKSRMKGLTLIELLVVLVILGLLAGLVAPRVIHYLSTSKTEAAQLQIKHFDAALDLYRLDVGGYPDTQQGLKALIADPSGVANWHGPYLKSPDVPKDPWGRAYIYTSPGKHGSYDIESYGADGQPGGTGANADVMSW</sequence>
<organism evidence="12">
    <name type="scientific">mine drainage metagenome</name>
    <dbReference type="NCBI Taxonomy" id="410659"/>
    <lineage>
        <taxon>unclassified sequences</taxon>
        <taxon>metagenomes</taxon>
        <taxon>ecological metagenomes</taxon>
    </lineage>
</organism>
<keyword evidence="8 10" id="KW-1133">Transmembrane helix</keyword>
<comment type="caution">
    <text evidence="12">The sequence shown here is derived from an EMBL/GenBank/DDBJ whole genome shotgun (WGS) entry which is preliminary data.</text>
</comment>
<dbReference type="InterPro" id="IPR013545">
    <property type="entry name" value="T2SS_protein-GspG_C"/>
</dbReference>
<dbReference type="Pfam" id="PF08334">
    <property type="entry name" value="T2SSG"/>
    <property type="match status" value="1"/>
</dbReference>
<evidence type="ECO:0000256" key="6">
    <source>
        <dbReference type="ARBA" id="ARBA00022519"/>
    </source>
</evidence>
<feature type="transmembrane region" description="Helical" evidence="10">
    <location>
        <begin position="20"/>
        <end position="40"/>
    </location>
</feature>
<gene>
    <name evidence="12" type="primary">xcpT_15</name>
    <name evidence="12" type="ORF">GALL_433910</name>
</gene>
<evidence type="ECO:0000313" key="12">
    <source>
        <dbReference type="EMBL" id="OIQ74950.1"/>
    </source>
</evidence>
<feature type="domain" description="Type II secretion system protein GspG C-terminal" evidence="11">
    <location>
        <begin position="42"/>
        <end position="149"/>
    </location>
</feature>
<dbReference type="InterPro" id="IPR000983">
    <property type="entry name" value="Bac_GSPG_pilin"/>
</dbReference>
<comment type="subcellular location">
    <subcellularLocation>
        <location evidence="1">Cell inner membrane</location>
        <topology evidence="1">Single-pass membrane protein</topology>
    </subcellularLocation>
</comment>
<dbReference type="Gene3D" id="3.30.700.10">
    <property type="entry name" value="Glycoprotein, Type 4 Pilin"/>
    <property type="match status" value="1"/>
</dbReference>
<name>A0A1J5PTK6_9ZZZZ</name>
<dbReference type="NCBIfam" id="TIGR01710">
    <property type="entry name" value="typeII_sec_gspG"/>
    <property type="match status" value="1"/>
</dbReference>
<evidence type="ECO:0000256" key="7">
    <source>
        <dbReference type="ARBA" id="ARBA00022692"/>
    </source>
</evidence>
<dbReference type="PANTHER" id="PTHR30093:SF45">
    <property type="entry name" value="TYPE II SECRETION SYSTEM CORE PROTEIN G"/>
    <property type="match status" value="1"/>
</dbReference>
<evidence type="ECO:0000256" key="4">
    <source>
        <dbReference type="ARBA" id="ARBA00022475"/>
    </source>
</evidence>
<evidence type="ECO:0000256" key="5">
    <source>
        <dbReference type="ARBA" id="ARBA00022481"/>
    </source>
</evidence>
<keyword evidence="4" id="KW-1003">Cell membrane</keyword>
<protein>
    <recommendedName>
        <fullName evidence="3">Type II secretion system core protein G</fullName>
    </recommendedName>
</protein>
<proteinExistence type="inferred from homology"/>
<dbReference type="EMBL" id="MLJW01002329">
    <property type="protein sequence ID" value="OIQ74950.1"/>
    <property type="molecule type" value="Genomic_DNA"/>
</dbReference>
<dbReference type="PROSITE" id="PS00409">
    <property type="entry name" value="PROKAR_NTER_METHYL"/>
    <property type="match status" value="1"/>
</dbReference>
<keyword evidence="9 10" id="KW-0472">Membrane</keyword>
<accession>A0A1J5PTK6</accession>
<evidence type="ECO:0000256" key="10">
    <source>
        <dbReference type="SAM" id="Phobius"/>
    </source>
</evidence>
<dbReference type="AlphaFoldDB" id="A0A1J5PTK6"/>
<dbReference type="PRINTS" id="PR00813">
    <property type="entry name" value="BCTERIALGSPG"/>
</dbReference>
<evidence type="ECO:0000256" key="1">
    <source>
        <dbReference type="ARBA" id="ARBA00004377"/>
    </source>
</evidence>
<keyword evidence="5" id="KW-0488">Methylation</keyword>
<evidence type="ECO:0000259" key="11">
    <source>
        <dbReference type="Pfam" id="PF08334"/>
    </source>
</evidence>
<dbReference type="NCBIfam" id="TIGR02532">
    <property type="entry name" value="IV_pilin_GFxxxE"/>
    <property type="match status" value="1"/>
</dbReference>
<evidence type="ECO:0000256" key="3">
    <source>
        <dbReference type="ARBA" id="ARBA00020042"/>
    </source>
</evidence>
<keyword evidence="7 10" id="KW-0812">Transmembrane</keyword>
<dbReference type="InterPro" id="IPR045584">
    <property type="entry name" value="Pilin-like"/>
</dbReference>
<dbReference type="InterPro" id="IPR010054">
    <property type="entry name" value="Type2_sec_GspG"/>
</dbReference>
<dbReference type="InterPro" id="IPR012902">
    <property type="entry name" value="N_methyl_site"/>
</dbReference>
<dbReference type="Pfam" id="PF07963">
    <property type="entry name" value="N_methyl"/>
    <property type="match status" value="1"/>
</dbReference>
<dbReference type="GO" id="GO:0005886">
    <property type="term" value="C:plasma membrane"/>
    <property type="evidence" value="ECO:0007669"/>
    <property type="project" value="UniProtKB-SubCell"/>
</dbReference>
<keyword evidence="6" id="KW-0997">Cell inner membrane</keyword>
<evidence type="ECO:0000256" key="8">
    <source>
        <dbReference type="ARBA" id="ARBA00022989"/>
    </source>
</evidence>
<evidence type="ECO:0000256" key="9">
    <source>
        <dbReference type="ARBA" id="ARBA00023136"/>
    </source>
</evidence>
<dbReference type="SUPFAM" id="SSF54523">
    <property type="entry name" value="Pili subunits"/>
    <property type="match status" value="1"/>
</dbReference>
<dbReference type="PANTHER" id="PTHR30093">
    <property type="entry name" value="GENERAL SECRETION PATHWAY PROTEIN G"/>
    <property type="match status" value="1"/>
</dbReference>
<reference evidence="12" key="1">
    <citation type="submission" date="2016-10" db="EMBL/GenBank/DDBJ databases">
        <title>Sequence of Gallionella enrichment culture.</title>
        <authorList>
            <person name="Poehlein A."/>
            <person name="Muehling M."/>
            <person name="Daniel R."/>
        </authorList>
    </citation>
    <scope>NUCLEOTIDE SEQUENCE</scope>
</reference>
<dbReference type="GO" id="GO:0015628">
    <property type="term" value="P:protein secretion by the type II secretion system"/>
    <property type="evidence" value="ECO:0007669"/>
    <property type="project" value="InterPro"/>
</dbReference>